<keyword evidence="5" id="KW-1185">Reference proteome</keyword>
<gene>
    <name evidence="4" type="ORF">DKK70_05180</name>
</gene>
<dbReference type="EMBL" id="QGLR01000009">
    <property type="protein sequence ID" value="PXZ07248.1"/>
    <property type="molecule type" value="Genomic_DNA"/>
</dbReference>
<dbReference type="Pfam" id="PF00483">
    <property type="entry name" value="NTP_transferase"/>
    <property type="match status" value="1"/>
</dbReference>
<dbReference type="SUPFAM" id="SSF53448">
    <property type="entry name" value="Nucleotide-diphospho-sugar transferases"/>
    <property type="match status" value="1"/>
</dbReference>
<dbReference type="PIRSF" id="PIRSF028162">
    <property type="entry name" value="BcbE_prd"/>
    <property type="match status" value="1"/>
</dbReference>
<feature type="domain" description="Nucleotidyl transferase" evidence="3">
    <location>
        <begin position="5"/>
        <end position="233"/>
    </location>
</feature>
<accession>A0A2V4ERW7</accession>
<sequence length="242" mass="27224">MINVVIPMAGAGSRFQKEGYTVPKPFILINDKMMIEHVLDGVNVFNAHYTLVIQRKFLFEQKKELEFLIEKYKVGLVVVDSLTQGACCTALATHEIINNNNPVVFVDSDNIFDNKQFNSFINEALEEKLDGSLLTFTTSDDCYSFVRIDQAGYVIETKEKVAISNQAIAGAYFFSRGSTFVKYAIENIIYGNKTNNEFYMSNVFNYVVNAGLKIGTYNISANDWNCVGTPAQLKCYVNNLSK</sequence>
<dbReference type="CDD" id="cd04183">
    <property type="entry name" value="GT2_BcE_like"/>
    <property type="match status" value="1"/>
</dbReference>
<dbReference type="Proteomes" id="UP000247932">
    <property type="component" value="Unassembled WGS sequence"/>
</dbReference>
<organism evidence="4 5">
    <name type="scientific">Gilliamella apicola</name>
    <dbReference type="NCBI Taxonomy" id="1196095"/>
    <lineage>
        <taxon>Bacteria</taxon>
        <taxon>Pseudomonadati</taxon>
        <taxon>Pseudomonadota</taxon>
        <taxon>Gammaproteobacteria</taxon>
        <taxon>Orbales</taxon>
        <taxon>Orbaceae</taxon>
        <taxon>Gilliamella</taxon>
    </lineage>
</organism>
<dbReference type="Gene3D" id="3.90.550.10">
    <property type="entry name" value="Spore Coat Polysaccharide Biosynthesis Protein SpsA, Chain A"/>
    <property type="match status" value="1"/>
</dbReference>
<proteinExistence type="predicted"/>
<dbReference type="OrthoDB" id="9788272at2"/>
<dbReference type="GO" id="GO:0016779">
    <property type="term" value="F:nucleotidyltransferase activity"/>
    <property type="evidence" value="ECO:0007669"/>
    <property type="project" value="UniProtKB-KW"/>
</dbReference>
<dbReference type="PANTHER" id="PTHR43584">
    <property type="entry name" value="NUCLEOTIDYL TRANSFERASE"/>
    <property type="match status" value="1"/>
</dbReference>
<dbReference type="InterPro" id="IPR050065">
    <property type="entry name" value="GlmU-like"/>
</dbReference>
<comment type="caution">
    <text evidence="4">The sequence shown here is derived from an EMBL/GenBank/DDBJ whole genome shotgun (WGS) entry which is preliminary data.</text>
</comment>
<keyword evidence="1" id="KW-0808">Transferase</keyword>
<dbReference type="InterPro" id="IPR029044">
    <property type="entry name" value="Nucleotide-diphossugar_trans"/>
</dbReference>
<evidence type="ECO:0000256" key="1">
    <source>
        <dbReference type="ARBA" id="ARBA00022679"/>
    </source>
</evidence>
<evidence type="ECO:0000313" key="4">
    <source>
        <dbReference type="EMBL" id="PXZ07248.1"/>
    </source>
</evidence>
<dbReference type="RefSeq" id="WP_110433024.1">
    <property type="nucleotide sequence ID" value="NZ_QGLR01000009.1"/>
</dbReference>
<dbReference type="PANTHER" id="PTHR43584:SF8">
    <property type="entry name" value="N-ACETYLMURAMATE ALPHA-1-PHOSPHATE URIDYLYLTRANSFERASE"/>
    <property type="match status" value="1"/>
</dbReference>
<reference evidence="4 5" key="1">
    <citation type="submission" date="2018-05" db="EMBL/GenBank/DDBJ databases">
        <title>Reference genomes for bee gut microbiota database.</title>
        <authorList>
            <person name="Ellegaard K.M."/>
        </authorList>
    </citation>
    <scope>NUCLEOTIDE SEQUENCE [LARGE SCALE GENOMIC DNA]</scope>
    <source>
        <strain evidence="4 5">ESL0182</strain>
    </source>
</reference>
<protein>
    <submittedName>
        <fullName evidence="4">Lipopolysaccharide biosynthesis protein</fullName>
    </submittedName>
</protein>
<evidence type="ECO:0000259" key="3">
    <source>
        <dbReference type="Pfam" id="PF00483"/>
    </source>
</evidence>
<name>A0A2V4ERW7_9GAMM</name>
<keyword evidence="2" id="KW-0548">Nucleotidyltransferase</keyword>
<dbReference type="InterPro" id="IPR005835">
    <property type="entry name" value="NTP_transferase_dom"/>
</dbReference>
<dbReference type="InterPro" id="IPR016873">
    <property type="entry name" value="Caps_polysacc_synth_BcbE_prd"/>
</dbReference>
<evidence type="ECO:0000256" key="2">
    <source>
        <dbReference type="ARBA" id="ARBA00022695"/>
    </source>
</evidence>
<evidence type="ECO:0000313" key="5">
    <source>
        <dbReference type="Proteomes" id="UP000247932"/>
    </source>
</evidence>
<dbReference type="AlphaFoldDB" id="A0A2V4ERW7"/>